<comment type="caution">
    <text evidence="9">The sequence shown here is derived from an EMBL/GenBank/DDBJ whole genome shotgun (WGS) entry which is preliminary data.</text>
</comment>
<dbReference type="InterPro" id="IPR001322">
    <property type="entry name" value="Lamin_tail_dom"/>
</dbReference>
<dbReference type="Gene3D" id="2.60.40.2030">
    <property type="match status" value="1"/>
</dbReference>
<dbReference type="PANTHER" id="PTHR37957:SF1">
    <property type="entry name" value="PHYTASE-LIKE DOMAIN-CONTAINING PROTEIN"/>
    <property type="match status" value="1"/>
</dbReference>
<keyword evidence="5" id="KW-0106">Calcium</keyword>
<evidence type="ECO:0000256" key="2">
    <source>
        <dbReference type="ARBA" id="ARBA00022475"/>
    </source>
</evidence>
<feature type="compositionally biased region" description="Polar residues" evidence="7">
    <location>
        <begin position="1703"/>
        <end position="1719"/>
    </location>
</feature>
<dbReference type="SUPFAM" id="SSF74853">
    <property type="entry name" value="Lamin A/C globular tail domain"/>
    <property type="match status" value="2"/>
</dbReference>
<evidence type="ECO:0000256" key="1">
    <source>
        <dbReference type="ARBA" id="ARBA00004236"/>
    </source>
</evidence>
<reference evidence="9 10" key="1">
    <citation type="submission" date="2024-04" db="EMBL/GenBank/DDBJ databases">
        <title>Luteolibacter sp. isolated from soil.</title>
        <authorList>
            <person name="An J."/>
        </authorList>
    </citation>
    <scope>NUCLEOTIDE SEQUENCE [LARGE SCALE GENOMIC DNA]</scope>
    <source>
        <strain evidence="9 10">Y139</strain>
    </source>
</reference>
<dbReference type="RefSeq" id="WP_341402302.1">
    <property type="nucleotide sequence ID" value="NZ_JBBUKT010000001.1"/>
</dbReference>
<evidence type="ECO:0000256" key="7">
    <source>
        <dbReference type="SAM" id="MobiDB-lite"/>
    </source>
</evidence>
<evidence type="ECO:0000313" key="9">
    <source>
        <dbReference type="EMBL" id="MEK7948955.1"/>
    </source>
</evidence>
<dbReference type="InterPro" id="IPR027372">
    <property type="entry name" value="Phytase-like_dom"/>
</dbReference>
<feature type="domain" description="LTD" evidence="8">
    <location>
        <begin position="1178"/>
        <end position="1311"/>
    </location>
</feature>
<organism evidence="9 10">
    <name type="scientific">Luteolibacter soli</name>
    <dbReference type="NCBI Taxonomy" id="3135280"/>
    <lineage>
        <taxon>Bacteria</taxon>
        <taxon>Pseudomonadati</taxon>
        <taxon>Verrucomicrobiota</taxon>
        <taxon>Verrucomicrobiia</taxon>
        <taxon>Verrucomicrobiales</taxon>
        <taxon>Verrucomicrobiaceae</taxon>
        <taxon>Luteolibacter</taxon>
    </lineage>
</organism>
<feature type="region of interest" description="Disordered" evidence="7">
    <location>
        <begin position="1692"/>
        <end position="1721"/>
    </location>
</feature>
<dbReference type="Pfam" id="PF13449">
    <property type="entry name" value="Phytase-like"/>
    <property type="match status" value="1"/>
</dbReference>
<proteinExistence type="predicted"/>
<comment type="subcellular location">
    <subcellularLocation>
        <location evidence="1">Cell membrane</location>
    </subcellularLocation>
</comment>
<evidence type="ECO:0000256" key="5">
    <source>
        <dbReference type="ARBA" id="ARBA00022837"/>
    </source>
</evidence>
<keyword evidence="2" id="KW-1003">Cell membrane</keyword>
<dbReference type="Pfam" id="PF00932">
    <property type="entry name" value="LTD"/>
    <property type="match status" value="2"/>
</dbReference>
<dbReference type="Pfam" id="PF03160">
    <property type="entry name" value="Calx-beta"/>
    <property type="match status" value="1"/>
</dbReference>
<keyword evidence="3" id="KW-0732">Signal</keyword>
<dbReference type="InterPro" id="IPR009722">
    <property type="entry name" value="YjiK/CarP"/>
</dbReference>
<dbReference type="InterPro" id="IPR003644">
    <property type="entry name" value="Calx_beta"/>
</dbReference>
<keyword evidence="4" id="KW-0677">Repeat</keyword>
<dbReference type="CDD" id="cd09971">
    <property type="entry name" value="SdiA-regulated"/>
    <property type="match status" value="1"/>
</dbReference>
<evidence type="ECO:0000256" key="3">
    <source>
        <dbReference type="ARBA" id="ARBA00022729"/>
    </source>
</evidence>
<dbReference type="Proteomes" id="UP001371305">
    <property type="component" value="Unassembled WGS sequence"/>
</dbReference>
<keyword evidence="6" id="KW-0472">Membrane</keyword>
<evidence type="ECO:0000256" key="6">
    <source>
        <dbReference type="ARBA" id="ARBA00023136"/>
    </source>
</evidence>
<evidence type="ECO:0000256" key="4">
    <source>
        <dbReference type="ARBA" id="ARBA00022737"/>
    </source>
</evidence>
<dbReference type="InterPro" id="IPR036415">
    <property type="entry name" value="Lamin_tail_dom_sf"/>
</dbReference>
<dbReference type="PANTHER" id="PTHR37957">
    <property type="entry name" value="BLR7070 PROTEIN"/>
    <property type="match status" value="1"/>
</dbReference>
<dbReference type="EMBL" id="JBBUKT010000001">
    <property type="protein sequence ID" value="MEK7948955.1"/>
    <property type="molecule type" value="Genomic_DNA"/>
</dbReference>
<evidence type="ECO:0000313" key="10">
    <source>
        <dbReference type="Proteomes" id="UP001371305"/>
    </source>
</evidence>
<protein>
    <submittedName>
        <fullName evidence="9">SdiA-regulated domain-containing protein</fullName>
    </submittedName>
</protein>
<dbReference type="SUPFAM" id="SSF63829">
    <property type="entry name" value="Calcium-dependent phosphotriesterase"/>
    <property type="match status" value="1"/>
</dbReference>
<name>A0ABU9AMM6_9BACT</name>
<keyword evidence="10" id="KW-1185">Reference proteome</keyword>
<dbReference type="SUPFAM" id="SSF50956">
    <property type="entry name" value="Thermostable phytase (3-phytase)"/>
    <property type="match status" value="1"/>
</dbReference>
<evidence type="ECO:0000259" key="8">
    <source>
        <dbReference type="PROSITE" id="PS51841"/>
    </source>
</evidence>
<dbReference type="Pfam" id="PF06977">
    <property type="entry name" value="SdiA-regulated"/>
    <property type="match status" value="1"/>
</dbReference>
<accession>A0ABU9AMM6</accession>
<gene>
    <name evidence="9" type="ORF">WKV53_00525</name>
</gene>
<dbReference type="InterPro" id="IPR038081">
    <property type="entry name" value="CalX-like_sf"/>
</dbReference>
<sequence>MTPSPLKSSTPSISSLSGLSSLTALLGFAAGGIATAAPFTTGNVVIYRAGTGTGSLVNTGNPVFLDEYTPAGALVQSIPMPTAVSGSDKRLVVSGTASSEGMITRSADGRYLLATGYDAPIPTTGVASTPAATTNRVVARVDGSGIVSTSTALTDAPTGNNIRGAASNDGTSVWVSGGSNGVRYAPTLATTTSTDLSSASLANSRVLSIFGGQLYASASSGTNTFKGVSTVGTGLPTSTGQTVTRLPGLTDTLCPSSYAFFLADLDAGVSGVDTLYIADDTTTGGGRGGVQKYSLVSGTWTANGIAGSGADSYRGLTAKVSGSTVTLFATRKGGTGATGGGELVSLVDSSGYNATITATPTLLATATANTAFRGIALAPVAPVTSVDLSKYVRVGRYDLPEPTRTTAPADNLLCQEASGVAYNWDTGTLFIVGDGGKSVTEVSKTGALVSTMNLALGASSQGTEFFDTEGITYIGGGQFVMTEERDRQAVKFTYVAGGTLTRAAAQTVKLGTTIGNVGLEGVSYDPQTSGFIFSKELEPEGLFQTTIDFAAGTASNGSPTTVNSTNLFNPALANLEDMSDVFAFSNLPSMTGQPQAGNLLILSQESGMIRNVDRSGNISSTLTLVSDAGNPMTIQNQTHEGVTMDRDGNIYVVSENGGGDADHPQLWVFSPSTATNVAPTVLALSTPSATIPEDTSTTVAIKVANIVVTDDGLGVNQLSVSGADAAFFEIIGSGLYLKAGTVLNFDTKSTYNVTVNVDDTTVGATPDALASFTLNISDVVNNVSAIRVTEVAPWSSGNSAVAADWFELTNTGSSAVNITGWKMYDSSGGFGSAGPLSGVTSIAPGESVIFVDGASKVAGFSTNWFGANPPSGLQIGSYSGPGLSTGGDAVTIYDPTGLVMASVTFGASTPVPGPYLTFDNTAGLDATAISALSAIGQNGAFYSAATTNEIGSPGSAVLSTTPVVSITATDANASETGPDAGTFRITRTGSTISAMNVVYTIATGAGQATSDDYTPVLTSPAIIPAGESFVDITITPVDDSSVEGAETVVLNLNDTGSYDVGSPGSATVTIGDNDVANSPPTLVALNNTVTVLKDSTSTSSPIKVADIVVTDDGHGTNDLSLAGADASFFEITGGALYLKAGTSLSYATKASYAVTVNVDDTAVGLTPDLSVNFTLGIVPSTIFITEVHPNGSSASYGADWFEVTNTGSTAVNISGWQMDDSSNGTGKLVLRGVTSIPAGKSAIFFEGIADGTTDATIKANFSTAWFGSATPPAGVLIGAYGGSGAGLSGSGDAVNVFDSAGNRVAGVSFGSSTASASTTFDNQAGLGTINLPLPAISTLSVIGTHGGFRSANNLETGSPGTIINNSGSFPAWLASNGYTSLGFDLDSDNDGLSDGMEYFFNLNPNNAGDYSNLPQVTSNGGALQLGYTLLNNAYGVAGSLQTSSDLDAWTPALPGLDYTLASSVVNGDEIALTYNLPGTGPSAPSPSSTYLAPNAADPAGASLGGVRVVNEGLVGVGRLSGENVDKFGETQGASSGVIITNWGFNDGHFNGTFNVLPDRGHGDGTSNYAARLHKVDFTFAPYYGAGPVPQNQVQMTYVDSTKFTYQDGATVKFTTGLNPSPTGNKTLFGQTVGTVQAANGPGGAQEDLLCIDSEAVYLFPDGSGYFSDEYGTYIVRFDATKKITGMTQLPGAAQPFRPAGTPNFDSVTAPTTGRRNNQGLEGMSVSPDGTLLFAMLQSATVQDTNGAQQQTRNNARLFVYNIVGPNRENPQIIGEYVVKLPQIDLNPNAAPSALDGTAAQSEIVALSNSSFLMLPRDANGLGKLNSTAITFKSVQLVDFASATNILGQYDGVTDQISPGGVLRPEIKAAATGEVINMLEPTDLAKFGLNTTIPANANTLNEKIEGMALVPDLSTPAANDFFLFVGNDNDFESSDVQMLNAAGNVVSKGDGRLTPGITNDAMFYVWRLTIDAGQKKFFRMDVTHAP</sequence>
<dbReference type="SUPFAM" id="SSF141072">
    <property type="entry name" value="CalX-like"/>
    <property type="match status" value="1"/>
</dbReference>
<dbReference type="PROSITE" id="PS51841">
    <property type="entry name" value="LTD"/>
    <property type="match status" value="2"/>
</dbReference>
<feature type="domain" description="LTD" evidence="8">
    <location>
        <begin position="770"/>
        <end position="907"/>
    </location>
</feature>